<evidence type="ECO:0000313" key="6">
    <source>
        <dbReference type="EMBL" id="HIU69602.1"/>
    </source>
</evidence>
<dbReference type="InterPro" id="IPR012318">
    <property type="entry name" value="HTH_CRP"/>
</dbReference>
<dbReference type="Gene3D" id="1.10.10.10">
    <property type="entry name" value="Winged helix-like DNA-binding domain superfamily/Winged helix DNA-binding domain"/>
    <property type="match status" value="1"/>
</dbReference>
<protein>
    <submittedName>
        <fullName evidence="6">Crp/Fnr family transcriptional regulator</fullName>
    </submittedName>
</protein>
<comment type="caution">
    <text evidence="6">The sequence shown here is derived from an EMBL/GenBank/DDBJ whole genome shotgun (WGS) entry which is preliminary data.</text>
</comment>
<dbReference type="Pfam" id="PF00027">
    <property type="entry name" value="cNMP_binding"/>
    <property type="match status" value="1"/>
</dbReference>
<dbReference type="InterPro" id="IPR018490">
    <property type="entry name" value="cNMP-bd_dom_sf"/>
</dbReference>
<dbReference type="EMBL" id="DVNM01000035">
    <property type="protein sequence ID" value="HIU69602.1"/>
    <property type="molecule type" value="Genomic_DNA"/>
</dbReference>
<dbReference type="SMART" id="SM00419">
    <property type="entry name" value="HTH_CRP"/>
    <property type="match status" value="1"/>
</dbReference>
<dbReference type="Proteomes" id="UP000824125">
    <property type="component" value="Unassembled WGS sequence"/>
</dbReference>
<proteinExistence type="predicted"/>
<evidence type="ECO:0000256" key="1">
    <source>
        <dbReference type="ARBA" id="ARBA00023015"/>
    </source>
</evidence>
<sequence length="229" mass="25306">MDKKISAPSITEALQSGFPFWQKLQESERQKLAAGTVAKHFQKGENVHGADGRCTGAILVQSGAIRVYIMSQEGREITLYRLQKGDVCVLSASCVLQCITFDVLADAETAADCLVIPGALFKNVTDANVWAKNYMLETAVKRFSDVMWVMQQILFFSLDKRIAIFLANELQKSGSPTLHLTKEQIARDTGSAREAVSRMLKYFAGEGILTSGRGRITITDPEKLKRLTV</sequence>
<name>A0A9D1SNL5_9FIRM</name>
<evidence type="ECO:0000259" key="5">
    <source>
        <dbReference type="PROSITE" id="PS51063"/>
    </source>
</evidence>
<keyword evidence="2" id="KW-0238">DNA-binding</keyword>
<dbReference type="CDD" id="cd00038">
    <property type="entry name" value="CAP_ED"/>
    <property type="match status" value="1"/>
</dbReference>
<evidence type="ECO:0000256" key="3">
    <source>
        <dbReference type="ARBA" id="ARBA00023163"/>
    </source>
</evidence>
<dbReference type="SUPFAM" id="SSF46785">
    <property type="entry name" value="Winged helix' DNA-binding domain"/>
    <property type="match status" value="1"/>
</dbReference>
<dbReference type="GO" id="GO:0003677">
    <property type="term" value="F:DNA binding"/>
    <property type="evidence" value="ECO:0007669"/>
    <property type="project" value="UniProtKB-KW"/>
</dbReference>
<evidence type="ECO:0000256" key="2">
    <source>
        <dbReference type="ARBA" id="ARBA00023125"/>
    </source>
</evidence>
<gene>
    <name evidence="6" type="ORF">IAD23_06560</name>
</gene>
<dbReference type="PROSITE" id="PS51063">
    <property type="entry name" value="HTH_CRP_2"/>
    <property type="match status" value="1"/>
</dbReference>
<dbReference type="GO" id="GO:0006355">
    <property type="term" value="P:regulation of DNA-templated transcription"/>
    <property type="evidence" value="ECO:0007669"/>
    <property type="project" value="InterPro"/>
</dbReference>
<keyword evidence="3" id="KW-0804">Transcription</keyword>
<dbReference type="InterPro" id="IPR014710">
    <property type="entry name" value="RmlC-like_jellyroll"/>
</dbReference>
<evidence type="ECO:0000259" key="4">
    <source>
        <dbReference type="PROSITE" id="PS50042"/>
    </source>
</evidence>
<dbReference type="InterPro" id="IPR036390">
    <property type="entry name" value="WH_DNA-bd_sf"/>
</dbReference>
<accession>A0A9D1SNL5</accession>
<feature type="domain" description="Cyclic nucleotide-binding" evidence="4">
    <location>
        <begin position="20"/>
        <end position="87"/>
    </location>
</feature>
<organism evidence="6 7">
    <name type="scientific">Candidatus Scybalenecus merdavium</name>
    <dbReference type="NCBI Taxonomy" id="2840939"/>
    <lineage>
        <taxon>Bacteria</taxon>
        <taxon>Bacillati</taxon>
        <taxon>Bacillota</taxon>
        <taxon>Clostridia</taxon>
        <taxon>Eubacteriales</taxon>
        <taxon>Oscillospiraceae</taxon>
        <taxon>Oscillospiraceae incertae sedis</taxon>
        <taxon>Candidatus Scybalenecus</taxon>
    </lineage>
</organism>
<keyword evidence="1" id="KW-0805">Transcription regulation</keyword>
<dbReference type="SUPFAM" id="SSF51206">
    <property type="entry name" value="cAMP-binding domain-like"/>
    <property type="match status" value="1"/>
</dbReference>
<dbReference type="AlphaFoldDB" id="A0A9D1SNL5"/>
<reference evidence="6" key="2">
    <citation type="journal article" date="2021" name="PeerJ">
        <title>Extensive microbial diversity within the chicken gut microbiome revealed by metagenomics and culture.</title>
        <authorList>
            <person name="Gilroy R."/>
            <person name="Ravi A."/>
            <person name="Getino M."/>
            <person name="Pursley I."/>
            <person name="Horton D.L."/>
            <person name="Alikhan N.F."/>
            <person name="Baker D."/>
            <person name="Gharbi K."/>
            <person name="Hall N."/>
            <person name="Watson M."/>
            <person name="Adriaenssens E.M."/>
            <person name="Foster-Nyarko E."/>
            <person name="Jarju S."/>
            <person name="Secka A."/>
            <person name="Antonio M."/>
            <person name="Oren A."/>
            <person name="Chaudhuri R.R."/>
            <person name="La Ragione R."/>
            <person name="Hildebrand F."/>
            <person name="Pallen M.J."/>
        </authorList>
    </citation>
    <scope>NUCLEOTIDE SEQUENCE</scope>
    <source>
        <strain evidence="6">CHK176-6737</strain>
    </source>
</reference>
<dbReference type="Gene3D" id="2.60.120.10">
    <property type="entry name" value="Jelly Rolls"/>
    <property type="match status" value="1"/>
</dbReference>
<feature type="domain" description="HTH crp-type" evidence="5">
    <location>
        <begin position="156"/>
        <end position="222"/>
    </location>
</feature>
<reference evidence="6" key="1">
    <citation type="submission" date="2020-10" db="EMBL/GenBank/DDBJ databases">
        <authorList>
            <person name="Gilroy R."/>
        </authorList>
    </citation>
    <scope>NUCLEOTIDE SEQUENCE</scope>
    <source>
        <strain evidence="6">CHK176-6737</strain>
    </source>
</reference>
<dbReference type="InterPro" id="IPR036388">
    <property type="entry name" value="WH-like_DNA-bd_sf"/>
</dbReference>
<dbReference type="CDD" id="cd00092">
    <property type="entry name" value="HTH_CRP"/>
    <property type="match status" value="1"/>
</dbReference>
<dbReference type="InterPro" id="IPR000595">
    <property type="entry name" value="cNMP-bd_dom"/>
</dbReference>
<dbReference type="PROSITE" id="PS50042">
    <property type="entry name" value="CNMP_BINDING_3"/>
    <property type="match status" value="1"/>
</dbReference>
<evidence type="ECO:0000313" key="7">
    <source>
        <dbReference type="Proteomes" id="UP000824125"/>
    </source>
</evidence>
<dbReference type="Pfam" id="PF13545">
    <property type="entry name" value="HTH_Crp_2"/>
    <property type="match status" value="1"/>
</dbReference>